<protein>
    <recommendedName>
        <fullName evidence="2">3-keto-alpha-glucoside-1,2-lyase/3-keto-2-hydroxy-glucal hydratase domain-containing protein</fullName>
    </recommendedName>
</protein>
<dbReference type="Pfam" id="PF06439">
    <property type="entry name" value="3keto-disac_hyd"/>
    <property type="match status" value="1"/>
</dbReference>
<feature type="compositionally biased region" description="Polar residues" evidence="1">
    <location>
        <begin position="35"/>
        <end position="47"/>
    </location>
</feature>
<organism evidence="3 4">
    <name type="scientific">Sinomicrobium oceani</name>
    <dbReference type="NCBI Taxonomy" id="1150368"/>
    <lineage>
        <taxon>Bacteria</taxon>
        <taxon>Pseudomonadati</taxon>
        <taxon>Bacteroidota</taxon>
        <taxon>Flavobacteriia</taxon>
        <taxon>Flavobacteriales</taxon>
        <taxon>Flavobacteriaceae</taxon>
        <taxon>Sinomicrobium</taxon>
    </lineage>
</organism>
<proteinExistence type="predicted"/>
<dbReference type="InterPro" id="IPR010496">
    <property type="entry name" value="AL/BT2_dom"/>
</dbReference>
<accession>A0A1K1LVW1</accession>
<name>A0A1K1LVW1_9FLAO</name>
<dbReference type="RefSeq" id="WP_072315520.1">
    <property type="nucleotide sequence ID" value="NZ_FPJE01000001.1"/>
</dbReference>
<dbReference type="Proteomes" id="UP000182248">
    <property type="component" value="Unassembled WGS sequence"/>
</dbReference>
<gene>
    <name evidence="3" type="ORF">SAMN02927921_00297</name>
</gene>
<dbReference type="STRING" id="1150368.SAMN02927921_00297"/>
<sequence>MKKKLIVLSMALLCLGACKTEKKEGSAQKEAAQAETPSASNGKQDNTLTEKERSEGWMLLFDGKTADGWRGFNAESLPDGWIVEEGTLKSLGRGGDIGGDIVYGKEPFGNFELSVEWKIAEGGNSGIFYHVQEGVQYEAPYFNAPEYQVIDQTGFPEKLEDWQSIGADYGMYTPDYEGAVKSSGTWNSTRILFTPEKVTYWLNGKETVAFVPWSEDWKKRKNEGKWKDFPDYGKFRSGLIGLQDHGSFIWYKNIKIRKR</sequence>
<dbReference type="AlphaFoldDB" id="A0A1K1LVW1"/>
<dbReference type="Gene3D" id="2.60.120.560">
    <property type="entry name" value="Exo-inulinase, domain 1"/>
    <property type="match status" value="1"/>
</dbReference>
<feature type="domain" description="3-keto-alpha-glucoside-1,2-lyase/3-keto-2-hydroxy-glucal hydratase" evidence="2">
    <location>
        <begin position="56"/>
        <end position="257"/>
    </location>
</feature>
<feature type="region of interest" description="Disordered" evidence="1">
    <location>
        <begin position="28"/>
        <end position="49"/>
    </location>
</feature>
<dbReference type="GO" id="GO:0016787">
    <property type="term" value="F:hydrolase activity"/>
    <property type="evidence" value="ECO:0007669"/>
    <property type="project" value="InterPro"/>
</dbReference>
<reference evidence="3 4" key="1">
    <citation type="submission" date="2016-11" db="EMBL/GenBank/DDBJ databases">
        <authorList>
            <person name="Jaros S."/>
            <person name="Januszkiewicz K."/>
            <person name="Wedrychowicz H."/>
        </authorList>
    </citation>
    <scope>NUCLEOTIDE SEQUENCE [LARGE SCALE GENOMIC DNA]</scope>
    <source>
        <strain evidence="3 4">CGMCC 1.12145</strain>
    </source>
</reference>
<keyword evidence="4" id="KW-1185">Reference proteome</keyword>
<evidence type="ECO:0000256" key="1">
    <source>
        <dbReference type="SAM" id="MobiDB-lite"/>
    </source>
</evidence>
<evidence type="ECO:0000259" key="2">
    <source>
        <dbReference type="Pfam" id="PF06439"/>
    </source>
</evidence>
<dbReference type="EMBL" id="FPJE01000001">
    <property type="protein sequence ID" value="SFW15069.1"/>
    <property type="molecule type" value="Genomic_DNA"/>
</dbReference>
<evidence type="ECO:0000313" key="3">
    <source>
        <dbReference type="EMBL" id="SFW15069.1"/>
    </source>
</evidence>
<evidence type="ECO:0000313" key="4">
    <source>
        <dbReference type="Proteomes" id="UP000182248"/>
    </source>
</evidence>